<evidence type="ECO:0000313" key="2">
    <source>
        <dbReference type="Proteomes" id="UP000256645"/>
    </source>
</evidence>
<evidence type="ECO:0000313" key="1">
    <source>
        <dbReference type="EMBL" id="RDW84534.1"/>
    </source>
</evidence>
<dbReference type="PANTHER" id="PTHR37490">
    <property type="entry name" value="EXPRESSED PROTEIN"/>
    <property type="match status" value="1"/>
</dbReference>
<comment type="caution">
    <text evidence="1">The sequence shown here is derived from an EMBL/GenBank/DDBJ whole genome shotgun (WGS) entry which is preliminary data.</text>
</comment>
<name>A0A3D8SEK2_9HELO</name>
<gene>
    <name evidence="1" type="ORF">BP6252_02124</name>
</gene>
<dbReference type="PANTHER" id="PTHR37490:SF3">
    <property type="entry name" value="DUF3431 DOMAIN CONTAINING PROTEIN"/>
    <property type="match status" value="1"/>
</dbReference>
<reference evidence="1 2" key="1">
    <citation type="journal article" date="2018" name="IMA Fungus">
        <title>IMA Genome-F 9: Draft genome sequence of Annulohypoxylon stygium, Aspergillus mulundensis, Berkeleyomyces basicola (syn. Thielaviopsis basicola), Ceratocystis smalleyi, two Cercospora beticola strains, Coleophoma cylindrospora, Fusarium fracticaudum, Phialophora cf. hyalina, and Morchella septimelata.</title>
        <authorList>
            <person name="Wingfield B.D."/>
            <person name="Bills G.F."/>
            <person name="Dong Y."/>
            <person name="Huang W."/>
            <person name="Nel W.J."/>
            <person name="Swalarsk-Parry B.S."/>
            <person name="Vaghefi N."/>
            <person name="Wilken P.M."/>
            <person name="An Z."/>
            <person name="de Beer Z.W."/>
            <person name="De Vos L."/>
            <person name="Chen L."/>
            <person name="Duong T.A."/>
            <person name="Gao Y."/>
            <person name="Hammerbacher A."/>
            <person name="Kikkert J.R."/>
            <person name="Li Y."/>
            <person name="Li H."/>
            <person name="Li K."/>
            <person name="Li Q."/>
            <person name="Liu X."/>
            <person name="Ma X."/>
            <person name="Naidoo K."/>
            <person name="Pethybridge S.J."/>
            <person name="Sun J."/>
            <person name="Steenkamp E.T."/>
            <person name="van der Nest M.A."/>
            <person name="van Wyk S."/>
            <person name="Wingfield M.J."/>
            <person name="Xiong C."/>
            <person name="Yue Q."/>
            <person name="Zhang X."/>
        </authorList>
    </citation>
    <scope>NUCLEOTIDE SEQUENCE [LARGE SCALE GENOMIC DNA]</scope>
    <source>
        <strain evidence="1 2">BP6252</strain>
    </source>
</reference>
<proteinExistence type="predicted"/>
<keyword evidence="2" id="KW-1185">Reference proteome</keyword>
<dbReference type="OrthoDB" id="426718at2759"/>
<organism evidence="1 2">
    <name type="scientific">Coleophoma cylindrospora</name>
    <dbReference type="NCBI Taxonomy" id="1849047"/>
    <lineage>
        <taxon>Eukaryota</taxon>
        <taxon>Fungi</taxon>
        <taxon>Dikarya</taxon>
        <taxon>Ascomycota</taxon>
        <taxon>Pezizomycotina</taxon>
        <taxon>Leotiomycetes</taxon>
        <taxon>Helotiales</taxon>
        <taxon>Dermateaceae</taxon>
        <taxon>Coleophoma</taxon>
    </lineage>
</organism>
<dbReference type="InterPro" id="IPR021838">
    <property type="entry name" value="DUF3431"/>
</dbReference>
<protein>
    <submittedName>
        <fullName evidence="1">Uncharacterized protein</fullName>
    </submittedName>
</protein>
<dbReference type="EMBL" id="PDLM01000002">
    <property type="protein sequence ID" value="RDW84534.1"/>
    <property type="molecule type" value="Genomic_DNA"/>
</dbReference>
<accession>A0A3D8SEK2</accession>
<dbReference type="Proteomes" id="UP000256645">
    <property type="component" value="Unassembled WGS sequence"/>
</dbReference>
<dbReference type="AlphaFoldDB" id="A0A3D8SEK2"/>
<dbReference type="Pfam" id="PF11913">
    <property type="entry name" value="DUF3431"/>
    <property type="match status" value="1"/>
</dbReference>
<dbReference type="STRING" id="1849047.A0A3D8SEK2"/>
<sequence>MQAQSPISETVLPMVAVMIPKGRASLVIEVSRTTQPPYWNTVSRYPPPHRYLGLPNRWIPALTLFTGIVLIWKLRNLSLNWLSFPNKGDIIRPRAGGPNGLIVQSHPGSESYNEKEYGVRATHFELGSVKPVSEPYTKMIVVSRTISDDTDWVQQNFGSDPHISHAIYTVDDPSADLHPPTNKGREVMVYLSYIIDYYHNLSDVNIFMHSDQNAWRSDGGFGLDAVQLIARLSSERVQRVGYMNMRCQWDPGCPQGLRPKELVEEEHKHEQDLFAQSWAELFPLDAMPDILAQPGYAQFAVSKATIRSIPLVRYSFYRDWLLHTQLSDEMSSRVFEYIWQFIFTGQDAACPKPHICYCDGFGICFGGEAQYDNYWEIDLERLKLLEKVEGAERHRHQYTNLIQDGQFQAAKKLTIPEEGLLEELQTKVAILQQWQDDRKLEAMQHGDVARNRAREAGRPWKDGDGF</sequence>